<sequence>MTSVSPDARRIWRGVRLPLAVVLLILVTGTLLVLVQGEQTTGALEPGSYEPGGSRALATLLEREGVKITTVHTAAELKGAAAGATVLITQPAYVPKRAFADIRRDAGHVVLVQPSPGTVDEVLPGVRVNGQLETETRAPDCQAEDPLAAGSATMGGLKYAATQPRASDCYGGSYLEVPGPQGTVTVLGAPAPLTNEWLDSEGNAALAMRMLGKHERLVWYLPTPADPSLENEKKPLSELIPAGWSYAALQAGVAVVLLALWRSRRLGPVVTEPIPVVVRAAEATEGRARLYRKAKAAAHAGETLREAARARLRPLLGLTRDAEPAALVESVAGRTGRAPAEIGALLYGDPPADDTALVRLADGLDVVEREVERS</sequence>
<evidence type="ECO:0000313" key="3">
    <source>
        <dbReference type="Proteomes" id="UP000215563"/>
    </source>
</evidence>
<accession>A0A229RAY9</accession>
<dbReference type="AlphaFoldDB" id="A0A229RAY9"/>
<reference evidence="2 3" key="1">
    <citation type="submission" date="2017-07" db="EMBL/GenBank/DDBJ databases">
        <title>Amycolatopsis alba DSM 44262 Genome sequencing and assembly.</title>
        <authorList>
            <person name="Kaur N."/>
            <person name="Mayilraj S."/>
        </authorList>
    </citation>
    <scope>NUCLEOTIDE SEQUENCE [LARGE SCALE GENOMIC DNA]</scope>
    <source>
        <strain evidence="2 3">DSM 44262</strain>
    </source>
</reference>
<keyword evidence="3" id="KW-1185">Reference proteome</keyword>
<name>A0A229RAY9_AMYAL</name>
<dbReference type="Pfam" id="PF14258">
    <property type="entry name" value="DUF4350"/>
    <property type="match status" value="1"/>
</dbReference>
<dbReference type="RefSeq" id="WP_020633747.1">
    <property type="nucleotide sequence ID" value="NZ_KB913032.1"/>
</dbReference>
<gene>
    <name evidence="2" type="ORF">CFP75_37745</name>
</gene>
<evidence type="ECO:0000313" key="2">
    <source>
        <dbReference type="EMBL" id="OXM43649.1"/>
    </source>
</evidence>
<proteinExistence type="predicted"/>
<protein>
    <submittedName>
        <fullName evidence="2">DUF4350 domain-containing protein</fullName>
    </submittedName>
</protein>
<dbReference type="OrthoDB" id="5241668at2"/>
<comment type="caution">
    <text evidence="2">The sequence shown here is derived from an EMBL/GenBank/DDBJ whole genome shotgun (WGS) entry which is preliminary data.</text>
</comment>
<dbReference type="Proteomes" id="UP000215563">
    <property type="component" value="Unassembled WGS sequence"/>
</dbReference>
<feature type="domain" description="DUF4350" evidence="1">
    <location>
        <begin position="49"/>
        <end position="211"/>
    </location>
</feature>
<evidence type="ECO:0000259" key="1">
    <source>
        <dbReference type="Pfam" id="PF14258"/>
    </source>
</evidence>
<organism evidence="2 3">
    <name type="scientific">Amycolatopsis alba DSM 44262</name>
    <dbReference type="NCBI Taxonomy" id="1125972"/>
    <lineage>
        <taxon>Bacteria</taxon>
        <taxon>Bacillati</taxon>
        <taxon>Actinomycetota</taxon>
        <taxon>Actinomycetes</taxon>
        <taxon>Pseudonocardiales</taxon>
        <taxon>Pseudonocardiaceae</taxon>
        <taxon>Amycolatopsis</taxon>
    </lineage>
</organism>
<dbReference type="EMBL" id="NMQU01000143">
    <property type="protein sequence ID" value="OXM43649.1"/>
    <property type="molecule type" value="Genomic_DNA"/>
</dbReference>
<dbReference type="InterPro" id="IPR025646">
    <property type="entry name" value="DUF4350"/>
</dbReference>